<dbReference type="Pfam" id="PF16755">
    <property type="entry name" value="Beta-prop_NUP159_NUP214"/>
    <property type="match status" value="1"/>
</dbReference>
<dbReference type="PANTHER" id="PTHR23193">
    <property type="entry name" value="NUCLEAR PORE COMPLEX PROTEIN NUP"/>
    <property type="match status" value="1"/>
</dbReference>
<feature type="compositionally biased region" description="Low complexity" evidence="5">
    <location>
        <begin position="971"/>
        <end position="981"/>
    </location>
</feature>
<feature type="compositionally biased region" description="Low complexity" evidence="5">
    <location>
        <begin position="686"/>
        <end position="698"/>
    </location>
</feature>
<feature type="compositionally biased region" description="Polar residues" evidence="5">
    <location>
        <begin position="512"/>
        <end position="528"/>
    </location>
</feature>
<feature type="compositionally biased region" description="Polar residues" evidence="5">
    <location>
        <begin position="855"/>
        <end position="866"/>
    </location>
</feature>
<feature type="compositionally biased region" description="Polar residues" evidence="5">
    <location>
        <begin position="949"/>
        <end position="965"/>
    </location>
</feature>
<dbReference type="Proteomes" id="UP001201980">
    <property type="component" value="Unassembled WGS sequence"/>
</dbReference>
<dbReference type="SUPFAM" id="SSF117289">
    <property type="entry name" value="Nucleoporin domain"/>
    <property type="match status" value="1"/>
</dbReference>
<dbReference type="GO" id="GO:0005643">
    <property type="term" value="C:nuclear pore"/>
    <property type="evidence" value="ECO:0007669"/>
    <property type="project" value="UniProtKB-SubCell"/>
</dbReference>
<feature type="compositionally biased region" description="Pro residues" evidence="5">
    <location>
        <begin position="1024"/>
        <end position="1045"/>
    </location>
</feature>
<dbReference type="EMBL" id="JAKWBI020000166">
    <property type="protein sequence ID" value="KAJ2900759.1"/>
    <property type="molecule type" value="Genomic_DNA"/>
</dbReference>
<feature type="compositionally biased region" description="Low complexity" evidence="5">
    <location>
        <begin position="753"/>
        <end position="767"/>
    </location>
</feature>
<evidence type="ECO:0000256" key="2">
    <source>
        <dbReference type="ARBA" id="ARBA00022448"/>
    </source>
</evidence>
<feature type="region of interest" description="Disordered" evidence="5">
    <location>
        <begin position="1500"/>
        <end position="1576"/>
    </location>
</feature>
<name>A0AAD5RQG7_9PEZI</name>
<keyword evidence="3" id="KW-0906">Nuclear pore complex</keyword>
<feature type="compositionally biased region" description="Low complexity" evidence="5">
    <location>
        <begin position="543"/>
        <end position="562"/>
    </location>
</feature>
<sequence length="1591" mass="165716">MAFSQPKLGGALAPLQGDGLARIEAETLGFRGVNGDAQVRLTSKWDPLPPQTASLLAIAHRSGWLAAAGPDSFVLAKTKAIRDAFKADPESADSKIRPFTPHIKIDVPGRITHVAFTSDEKYLIVSSEPRGALNIFDSQSLFNGSSRQPSFELATNGEPLRALVPNPAIEKAELIAAVTTQGNLLVANMKTRSFEGNGGVLRTNASCVAWSTRGKQLVAGTAEGFVFQMTPSGEVKAELPRALDLQGDFFVDTLSWLENDLFFAAYVSTGEEKSSEYRLITRDSSGVKFQAAEDMGFPSDVSRVPHSSVARLKDFPPAIQDILIVSSSVSPDISVISRARTPLASDNRGIVNIFATCPPRDDSRRACVPQNDEWEDTWVVGASLDLSSTEKVYKPLPDDEELEFSPGPVPAYWVLNHEGIIVGWWVIYDDSIREGTTYSGMASLGAAASTPASPAAARQQPPATKNGFGGTSNTASPFGAPSNGASPFGPSTSASPFGGSPGHKAAFGASSGLGQSSSPWGASTTANKPSSPFGGTPGGQSGFGSAAAGGSPFGQASSPGGAAALAFGQTSTLAKPAALGQTSSLGAPKAPAFGQTSTLGGNAFDQSGGLGANESPWAASSSASTSAFGQTGFGATAQTKDASKPAAPSSGGFASFANAGGFSSLVPSSGSAGSAIQSIFAQGNPGASFKSDVSMSSSFGGAANKPSPLGTSPFAASSSGLSSESFKLGTTFKRDPNDNDVDEMPQDRGGLFGSAFGSALGATAADASAEEVDMDAGGSTPKTSSANMAVEESTTPTTTPAPPKFSIAPAPTSTPSTSLFRGSEASQSSTILFGSSKSDGMPAQQPSSKGIFDRSTPTQPSSTPFGSNKDGKPPATTSIFGEPTTEKKDQSSSLFPPPKPSGGLFSNSSKETKEANIFGVAKQSSPSLFSKPEVPTESTTPEKLKDSSESSTDTPLPPESTSKSTYPFGGSSSSSSASSVSTIAKPQPPTEENKLTQKDAEDAPLPPDFITKKKTPEIVSEDAPLPPDPTKLPKVLEPPLPPLPGLKPASKETSAPSLFTKPSLPTNASSVPSVPDSLDDDGFSEAGRESEGSGVDVARDLSPPGIVAKTPGLTPQSSFGGIGDSAFSSVSRPEQHSRLFGEMGRNAPILPKPPMFTSPRSPSPVRGVPAPIPGPPSITNLRNCEMRSVSAPGMASQILGNSRMRSQGPGAQPGFGASITGKAAPMPNLMEPHLKAKAKREAEEAQILIDENDDQIQKVLAAEIVPTQHLDEFIAHSNAGSSEKDQSVASQVEAVYRDINSMIDTIGLNARSLAAFVQGHSAPATDDGRGRQDLEDPDGWVLSEVEDLNDIVEVDLAENLEDGRVREAEAKKAACTDMLRDLNRLRARQDDLKKIIFAATDLDLIAVKRALPLSSEQSAQQAEIRKEYMAFSKTLAEVEEALVILKTKVATAAATSGKASLCGNVPTVDAIMRTIQRMTSMAEKRSGDIDVLETQMRKLRLGSLGPNSPRSREGSPLVGSPRKGRPGRSLVLRESVMSAGSARGTPRKKLSGFSDEEKRELMERRKSRKDVMDKVKKSLEKVGPRVIPLEE</sequence>
<feature type="compositionally biased region" description="Low complexity" evidence="5">
    <location>
        <begin position="451"/>
        <end position="464"/>
    </location>
</feature>
<dbReference type="InterPro" id="IPR039462">
    <property type="entry name" value="Nup159/Nup146_N"/>
</dbReference>
<evidence type="ECO:0000313" key="7">
    <source>
        <dbReference type="EMBL" id="KAJ2900759.1"/>
    </source>
</evidence>
<feature type="region of interest" description="Disordered" evidence="5">
    <location>
        <begin position="579"/>
        <end position="631"/>
    </location>
</feature>
<feature type="region of interest" description="Disordered" evidence="5">
    <location>
        <begin position="451"/>
        <end position="562"/>
    </location>
</feature>
<evidence type="ECO:0000256" key="3">
    <source>
        <dbReference type="ARBA" id="ARBA00023132"/>
    </source>
</evidence>
<dbReference type="InterPro" id="IPR025574">
    <property type="entry name" value="Nucleoporin_FG_rpt"/>
</dbReference>
<comment type="caution">
    <text evidence="7">The sequence shown here is derived from an EMBL/GenBank/DDBJ whole genome shotgun (WGS) entry which is preliminary data.</text>
</comment>
<proteinExistence type="predicted"/>
<protein>
    <submittedName>
        <fullName evidence="7">Nucleoporin</fullName>
    </submittedName>
</protein>
<accession>A0AAD5RQG7</accession>
<feature type="compositionally biased region" description="Low complexity" evidence="5">
    <location>
        <begin position="712"/>
        <end position="729"/>
    </location>
</feature>
<feature type="compositionally biased region" description="Polar residues" evidence="5">
    <location>
        <begin position="811"/>
        <end position="848"/>
    </location>
</feature>
<evidence type="ECO:0000259" key="6">
    <source>
        <dbReference type="Pfam" id="PF16755"/>
    </source>
</evidence>
<keyword evidence="4" id="KW-0539">Nucleus</keyword>
<feature type="compositionally biased region" description="Basic and acidic residues" evidence="5">
    <location>
        <begin position="1555"/>
        <end position="1576"/>
    </location>
</feature>
<reference evidence="7" key="1">
    <citation type="submission" date="2022-07" db="EMBL/GenBank/DDBJ databases">
        <title>Draft genome sequence of Zalerion maritima ATCC 34329, a (micro)plastics degrading marine fungus.</title>
        <authorList>
            <person name="Paco A."/>
            <person name="Goncalves M.F.M."/>
            <person name="Rocha-Santos T.A.P."/>
            <person name="Alves A."/>
        </authorList>
    </citation>
    <scope>NUCLEOTIDE SEQUENCE</scope>
    <source>
        <strain evidence="7">ATCC 34329</strain>
    </source>
</reference>
<keyword evidence="3" id="KW-0811">Translocation</keyword>
<keyword evidence="8" id="KW-1185">Reference proteome</keyword>
<dbReference type="GO" id="GO:0006405">
    <property type="term" value="P:RNA export from nucleus"/>
    <property type="evidence" value="ECO:0007669"/>
    <property type="project" value="TreeGrafter"/>
</dbReference>
<keyword evidence="3" id="KW-0509">mRNA transport</keyword>
<dbReference type="GO" id="GO:0006606">
    <property type="term" value="P:protein import into nucleus"/>
    <property type="evidence" value="ECO:0007669"/>
    <property type="project" value="TreeGrafter"/>
</dbReference>
<evidence type="ECO:0000256" key="4">
    <source>
        <dbReference type="ARBA" id="ARBA00023242"/>
    </source>
</evidence>
<dbReference type="GO" id="GO:0008139">
    <property type="term" value="F:nuclear localization sequence binding"/>
    <property type="evidence" value="ECO:0007669"/>
    <property type="project" value="TreeGrafter"/>
</dbReference>
<dbReference type="Pfam" id="PF13634">
    <property type="entry name" value="Nucleoporin_FG"/>
    <property type="match status" value="3"/>
</dbReference>
<feature type="compositionally biased region" description="Low complexity" evidence="5">
    <location>
        <begin position="618"/>
        <end position="627"/>
    </location>
</feature>
<dbReference type="InterPro" id="IPR015943">
    <property type="entry name" value="WD40/YVTN_repeat-like_dom_sf"/>
</dbReference>
<feature type="domain" description="Nucleoporin Nup159/Nup146 N-terminal" evidence="6">
    <location>
        <begin position="49"/>
        <end position="421"/>
    </location>
</feature>
<dbReference type="PANTHER" id="PTHR23193:SF23">
    <property type="entry name" value="NUCLEAR PORE COMPLEX PROTEIN NUP153"/>
    <property type="match status" value="1"/>
</dbReference>
<feature type="region of interest" description="Disordered" evidence="5">
    <location>
        <begin position="686"/>
        <end position="1139"/>
    </location>
</feature>
<feature type="compositionally biased region" description="Polar residues" evidence="5">
    <location>
        <begin position="483"/>
        <end position="495"/>
    </location>
</feature>
<dbReference type="GO" id="GO:0017056">
    <property type="term" value="F:structural constituent of nuclear pore"/>
    <property type="evidence" value="ECO:0007669"/>
    <property type="project" value="TreeGrafter"/>
</dbReference>
<evidence type="ECO:0000256" key="5">
    <source>
        <dbReference type="SAM" id="MobiDB-lite"/>
    </source>
</evidence>
<dbReference type="Gene3D" id="2.130.10.10">
    <property type="entry name" value="YVTN repeat-like/Quinoprotein amine dehydrogenase"/>
    <property type="match status" value="1"/>
</dbReference>
<organism evidence="7 8">
    <name type="scientific">Zalerion maritima</name>
    <dbReference type="NCBI Taxonomy" id="339359"/>
    <lineage>
        <taxon>Eukaryota</taxon>
        <taxon>Fungi</taxon>
        <taxon>Dikarya</taxon>
        <taxon>Ascomycota</taxon>
        <taxon>Pezizomycotina</taxon>
        <taxon>Sordariomycetes</taxon>
        <taxon>Lulworthiomycetidae</taxon>
        <taxon>Lulworthiales</taxon>
        <taxon>Lulworthiaceae</taxon>
        <taxon>Zalerion</taxon>
    </lineage>
</organism>
<gene>
    <name evidence="7" type="ORF">MKZ38_002250</name>
</gene>
<comment type="subcellular location">
    <subcellularLocation>
        <location evidence="1">Nucleus</location>
        <location evidence="1">Nuclear pore complex</location>
    </subcellularLocation>
</comment>
<evidence type="ECO:0000256" key="1">
    <source>
        <dbReference type="ARBA" id="ARBA00004567"/>
    </source>
</evidence>
<evidence type="ECO:0000313" key="8">
    <source>
        <dbReference type="Proteomes" id="UP001201980"/>
    </source>
</evidence>
<keyword evidence="2" id="KW-0813">Transport</keyword>
<feature type="compositionally biased region" description="Basic and acidic residues" evidence="5">
    <location>
        <begin position="991"/>
        <end position="1001"/>
    </location>
</feature>
<dbReference type="InterPro" id="IPR026054">
    <property type="entry name" value="Nucleoporin"/>
</dbReference>
<keyword evidence="3" id="KW-0653">Protein transport</keyword>